<dbReference type="InterPro" id="IPR015877">
    <property type="entry name" value="MAT1_centre"/>
</dbReference>
<feature type="region of interest" description="Disordered" evidence="11">
    <location>
        <begin position="217"/>
        <end position="237"/>
    </location>
</feature>
<dbReference type="OMA" id="PNKRDYY"/>
<dbReference type="GO" id="GO:0008270">
    <property type="term" value="F:zinc ion binding"/>
    <property type="evidence" value="ECO:0007669"/>
    <property type="project" value="UniProtKB-KW"/>
</dbReference>
<keyword evidence="6" id="KW-0539">Nucleus</keyword>
<dbReference type="Pfam" id="PF06391">
    <property type="entry name" value="MAT1"/>
    <property type="match status" value="1"/>
</dbReference>
<comment type="subcellular location">
    <subcellularLocation>
        <location evidence="1">Nucleus</location>
    </subcellularLocation>
</comment>
<evidence type="ECO:0000256" key="5">
    <source>
        <dbReference type="ARBA" id="ARBA00022833"/>
    </source>
</evidence>
<evidence type="ECO:0000256" key="7">
    <source>
        <dbReference type="ARBA" id="ARBA00029873"/>
    </source>
</evidence>
<dbReference type="OrthoDB" id="5963at2759"/>
<dbReference type="InterPro" id="IPR001841">
    <property type="entry name" value="Znf_RING"/>
</dbReference>
<dbReference type="PROSITE" id="PS00518">
    <property type="entry name" value="ZF_RING_1"/>
    <property type="match status" value="1"/>
</dbReference>
<dbReference type="AlphaFoldDB" id="S9PWL5"/>
<dbReference type="EMBL" id="KE503207">
    <property type="protein sequence ID" value="EPX72387.1"/>
    <property type="molecule type" value="Genomic_DNA"/>
</dbReference>
<dbReference type="InterPro" id="IPR013083">
    <property type="entry name" value="Znf_RING/FYVE/PHD"/>
</dbReference>
<dbReference type="Pfam" id="PF17121">
    <property type="entry name" value="zf-C3HC4_5"/>
    <property type="match status" value="1"/>
</dbReference>
<dbReference type="Gene3D" id="3.30.40.10">
    <property type="entry name" value="Zinc/RING finger domain, C3HC4 (zinc finger)"/>
    <property type="match status" value="1"/>
</dbReference>
<dbReference type="eggNOG" id="KOG3800">
    <property type="taxonomic scope" value="Eukaryota"/>
</dbReference>
<organism evidence="13 14">
    <name type="scientific">Schizosaccharomyces octosporus (strain yFS286)</name>
    <name type="common">Fission yeast</name>
    <name type="synonym">Octosporomyces octosporus</name>
    <dbReference type="NCBI Taxonomy" id="483514"/>
    <lineage>
        <taxon>Eukaryota</taxon>
        <taxon>Fungi</taxon>
        <taxon>Dikarya</taxon>
        <taxon>Ascomycota</taxon>
        <taxon>Taphrinomycotina</taxon>
        <taxon>Schizosaccharomycetes</taxon>
        <taxon>Schizosaccharomycetales</taxon>
        <taxon>Schizosaccharomycetaceae</taxon>
        <taxon>Schizosaccharomyces</taxon>
    </lineage>
</organism>
<dbReference type="GeneID" id="25029135"/>
<dbReference type="GO" id="GO:0070985">
    <property type="term" value="C:transcription factor TFIIK complex"/>
    <property type="evidence" value="ECO:0007669"/>
    <property type="project" value="EnsemblFungi"/>
</dbReference>
<evidence type="ECO:0000313" key="13">
    <source>
        <dbReference type="EMBL" id="EPX72387.1"/>
    </source>
</evidence>
<evidence type="ECO:0000256" key="3">
    <source>
        <dbReference type="ARBA" id="ARBA00022723"/>
    </source>
</evidence>
<name>S9PWL5_SCHOY</name>
<evidence type="ECO:0000256" key="4">
    <source>
        <dbReference type="ARBA" id="ARBA00022771"/>
    </source>
</evidence>
<keyword evidence="10" id="KW-0175">Coiled coil</keyword>
<dbReference type="VEuPathDB" id="FungiDB:SOCG_00151"/>
<dbReference type="GO" id="GO:0061575">
    <property type="term" value="F:cyclin-dependent protein serine/threonine kinase activator activity"/>
    <property type="evidence" value="ECO:0007669"/>
    <property type="project" value="EnsemblFungi"/>
</dbReference>
<accession>S9PWL5</accession>
<keyword evidence="3" id="KW-0479">Metal-binding</keyword>
<evidence type="ECO:0000313" key="14">
    <source>
        <dbReference type="Proteomes" id="UP000016088"/>
    </source>
</evidence>
<evidence type="ECO:0000256" key="1">
    <source>
        <dbReference type="ARBA" id="ARBA00004123"/>
    </source>
</evidence>
<dbReference type="FunFam" id="3.30.40.10:FF:000037">
    <property type="entry name" value="Cdk-activating kinase assembly factor MAT1, centre"/>
    <property type="match status" value="1"/>
</dbReference>
<dbReference type="InterPro" id="IPR004575">
    <property type="entry name" value="MAT1/Tfb3"/>
</dbReference>
<proteinExistence type="predicted"/>
<dbReference type="NCBIfam" id="TIGR00570">
    <property type="entry name" value="cdk7"/>
    <property type="match status" value="1"/>
</dbReference>
<dbReference type="GO" id="GO:0001174">
    <property type="term" value="P:transcriptional start site selection at RNA polymerase II promoter"/>
    <property type="evidence" value="ECO:0007669"/>
    <property type="project" value="EnsemblFungi"/>
</dbReference>
<evidence type="ECO:0000256" key="9">
    <source>
        <dbReference type="PROSITE-ProRule" id="PRU00175"/>
    </source>
</evidence>
<protein>
    <recommendedName>
        <fullName evidence="2">RNA polymerase II transcription factor B subunit 3</fullName>
    </recommendedName>
    <alternativeName>
        <fullName evidence="8">RNA polymerase II transcription factor B 38 kDa subunit</fullName>
    </alternativeName>
    <alternativeName>
        <fullName evidence="7">RNA polymerase II transcription factor B p38 subunit</fullName>
    </alternativeName>
</protein>
<evidence type="ECO:0000256" key="8">
    <source>
        <dbReference type="ARBA" id="ARBA00033277"/>
    </source>
</evidence>
<reference evidence="13 14" key="1">
    <citation type="journal article" date="2011" name="Science">
        <title>Comparative functional genomics of the fission yeasts.</title>
        <authorList>
            <person name="Rhind N."/>
            <person name="Chen Z."/>
            <person name="Yassour M."/>
            <person name="Thompson D.A."/>
            <person name="Haas B.J."/>
            <person name="Habib N."/>
            <person name="Wapinski I."/>
            <person name="Roy S."/>
            <person name="Lin M.F."/>
            <person name="Heiman D.I."/>
            <person name="Young S.K."/>
            <person name="Furuya K."/>
            <person name="Guo Y."/>
            <person name="Pidoux A."/>
            <person name="Chen H.M."/>
            <person name="Robbertse B."/>
            <person name="Goldberg J.M."/>
            <person name="Aoki K."/>
            <person name="Bayne E.H."/>
            <person name="Berlin A.M."/>
            <person name="Desjardins C.A."/>
            <person name="Dobbs E."/>
            <person name="Dukaj L."/>
            <person name="Fan L."/>
            <person name="FitzGerald M.G."/>
            <person name="French C."/>
            <person name="Gujja S."/>
            <person name="Hansen K."/>
            <person name="Keifenheim D."/>
            <person name="Levin J.Z."/>
            <person name="Mosher R.A."/>
            <person name="Mueller C.A."/>
            <person name="Pfiffner J."/>
            <person name="Priest M."/>
            <person name="Russ C."/>
            <person name="Smialowska A."/>
            <person name="Swoboda P."/>
            <person name="Sykes S.M."/>
            <person name="Vaughn M."/>
            <person name="Vengrova S."/>
            <person name="Yoder R."/>
            <person name="Zeng Q."/>
            <person name="Allshire R."/>
            <person name="Baulcombe D."/>
            <person name="Birren B.W."/>
            <person name="Brown W."/>
            <person name="Ekwall K."/>
            <person name="Kellis M."/>
            <person name="Leatherwood J."/>
            <person name="Levin H."/>
            <person name="Margalit H."/>
            <person name="Martienssen R."/>
            <person name="Nieduszynski C.A."/>
            <person name="Spatafora J.W."/>
            <person name="Friedman N."/>
            <person name="Dalgaard J.Z."/>
            <person name="Baumann P."/>
            <person name="Niki H."/>
            <person name="Regev A."/>
            <person name="Nusbaum C."/>
        </authorList>
    </citation>
    <scope>NUCLEOTIDE SEQUENCE [LARGE SCALE GENOMIC DNA]</scope>
    <source>
        <strain evidence="14">yFS286</strain>
    </source>
</reference>
<dbReference type="Proteomes" id="UP000016088">
    <property type="component" value="Unassembled WGS sequence"/>
</dbReference>
<dbReference type="GO" id="GO:0006289">
    <property type="term" value="P:nucleotide-excision repair"/>
    <property type="evidence" value="ECO:0007669"/>
    <property type="project" value="EnsemblFungi"/>
</dbReference>
<dbReference type="HOGENOM" id="CLU_048466_1_0_1"/>
<dbReference type="GO" id="GO:0006357">
    <property type="term" value="P:regulation of transcription by RNA polymerase II"/>
    <property type="evidence" value="ECO:0007669"/>
    <property type="project" value="TreeGrafter"/>
</dbReference>
<dbReference type="PROSITE" id="PS50089">
    <property type="entry name" value="ZF_RING_2"/>
    <property type="match status" value="1"/>
</dbReference>
<dbReference type="CDD" id="cd16573">
    <property type="entry name" value="RING-HC_TFB3-like"/>
    <property type="match status" value="1"/>
</dbReference>
<dbReference type="InterPro" id="IPR017907">
    <property type="entry name" value="Znf_RING_CS"/>
</dbReference>
<evidence type="ECO:0000256" key="2">
    <source>
        <dbReference type="ARBA" id="ARBA00022257"/>
    </source>
</evidence>
<feature type="domain" description="RING-type" evidence="12">
    <location>
        <begin position="16"/>
        <end position="58"/>
    </location>
</feature>
<evidence type="ECO:0000256" key="10">
    <source>
        <dbReference type="SAM" id="Coils"/>
    </source>
</evidence>
<evidence type="ECO:0000259" key="12">
    <source>
        <dbReference type="PROSITE" id="PS50089"/>
    </source>
</evidence>
<evidence type="ECO:0000256" key="6">
    <source>
        <dbReference type="ARBA" id="ARBA00023242"/>
    </source>
</evidence>
<dbReference type="RefSeq" id="XP_013018025.1">
    <property type="nucleotide sequence ID" value="XM_013162571.1"/>
</dbReference>
<feature type="coiled-coil region" evidence="10">
    <location>
        <begin position="121"/>
        <end position="195"/>
    </location>
</feature>
<sequence length="336" mass="39208">MIMEDSDVPKKNDEKCPLCRADRYLNPNMKLLINPECYHKMCESCVDRIFTTGPAACPTPGCGKILRKAKFREQTFEDAQIEREIDIRRRIAKIFNKGQQDFESLQEYNDYLEEVENLTFKLIYQVDVEETETKVQQYEKQNRESIALNSARAAAESRLLAQNEILLRKQKQEARDAAVREHEMERERREQVEQQIIHDLATSGKDPNKIVKLTETLKKHREKNDSPQPISSRSSALYPDLQKLAQRRLREEQVPFSPLAGERNTSKYYDYSIENYNDPFMDKIAREPNRSIGFRVEDCHLRCLYEAFSGLDFDLTKDKLPAKNDPNVQKATMSTS</sequence>
<dbReference type="PANTHER" id="PTHR12683:SF13">
    <property type="entry name" value="CDK-ACTIVATING KINASE ASSEMBLY FACTOR MAT1"/>
    <property type="match status" value="1"/>
</dbReference>
<keyword evidence="14" id="KW-1185">Reference proteome</keyword>
<evidence type="ECO:0000256" key="11">
    <source>
        <dbReference type="SAM" id="MobiDB-lite"/>
    </source>
</evidence>
<keyword evidence="5" id="KW-0862">Zinc</keyword>
<dbReference type="PANTHER" id="PTHR12683">
    <property type="entry name" value="CDK-ACTIVATING KINASE ASSEMBLY FACTOR MAT1"/>
    <property type="match status" value="1"/>
</dbReference>
<feature type="compositionally biased region" description="Polar residues" evidence="11">
    <location>
        <begin position="226"/>
        <end position="235"/>
    </location>
</feature>
<gene>
    <name evidence="13" type="ORF">SOCG_00151</name>
</gene>
<dbReference type="SUPFAM" id="SSF57850">
    <property type="entry name" value="RING/U-box"/>
    <property type="match status" value="1"/>
</dbReference>
<keyword evidence="4 9" id="KW-0863">Zinc-finger</keyword>